<reference evidence="7 8" key="1">
    <citation type="submission" date="2019-11" db="EMBL/GenBank/DDBJ databases">
        <title>Comparative genomics of hydrocarbon-degrading Desulfosarcina strains.</title>
        <authorList>
            <person name="Watanabe M."/>
            <person name="Kojima H."/>
            <person name="Fukui M."/>
        </authorList>
    </citation>
    <scope>NUCLEOTIDE SEQUENCE [LARGE SCALE GENOMIC DNA]</scope>
    <source>
        <strain evidence="8">oXyS1</strain>
    </source>
</reference>
<keyword evidence="2" id="KW-0815">Transposition</keyword>
<dbReference type="Pfam" id="PF00665">
    <property type="entry name" value="rve"/>
    <property type="match status" value="1"/>
</dbReference>
<dbReference type="GO" id="GO:0003677">
    <property type="term" value="F:DNA binding"/>
    <property type="evidence" value="ECO:0007669"/>
    <property type="project" value="UniProtKB-KW"/>
</dbReference>
<dbReference type="InterPro" id="IPR017894">
    <property type="entry name" value="HTH_IS21_transposase_type"/>
</dbReference>
<gene>
    <name evidence="7" type="ORF">DSCOOX_52700</name>
</gene>
<dbReference type="InterPro" id="IPR054353">
    <property type="entry name" value="IstA-like_C"/>
</dbReference>
<dbReference type="InterPro" id="IPR036397">
    <property type="entry name" value="RNaseH_sf"/>
</dbReference>
<dbReference type="Proteomes" id="UP000422108">
    <property type="component" value="Chromosome"/>
</dbReference>
<dbReference type="EMBL" id="AP021879">
    <property type="protein sequence ID" value="BBO92090.1"/>
    <property type="molecule type" value="Genomic_DNA"/>
</dbReference>
<dbReference type="InterPro" id="IPR001584">
    <property type="entry name" value="Integrase_cat-core"/>
</dbReference>
<dbReference type="PANTHER" id="PTHR35004">
    <property type="entry name" value="TRANSPOSASE RV3428C-RELATED"/>
    <property type="match status" value="1"/>
</dbReference>
<keyword evidence="3" id="KW-0238">DNA-binding</keyword>
<comment type="similarity">
    <text evidence="1">Belongs to the transposase IS21/IS408/IS1162 family.</text>
</comment>
<dbReference type="GO" id="GO:0015074">
    <property type="term" value="P:DNA integration"/>
    <property type="evidence" value="ECO:0007669"/>
    <property type="project" value="InterPro"/>
</dbReference>
<feature type="domain" description="HTH IS21-type" evidence="5">
    <location>
        <begin position="133"/>
        <end position="194"/>
    </location>
</feature>
<feature type="domain" description="Integrase catalytic" evidence="6">
    <location>
        <begin position="241"/>
        <end position="415"/>
    </location>
</feature>
<evidence type="ECO:0000259" key="6">
    <source>
        <dbReference type="PROSITE" id="PS50994"/>
    </source>
</evidence>
<dbReference type="NCBIfam" id="NF033546">
    <property type="entry name" value="transpos_IS21"/>
    <property type="match status" value="1"/>
</dbReference>
<dbReference type="GO" id="GO:0000150">
    <property type="term" value="F:DNA strand exchange activity"/>
    <property type="evidence" value="ECO:0007669"/>
    <property type="project" value="InterPro"/>
</dbReference>
<evidence type="ECO:0000259" key="5">
    <source>
        <dbReference type="PROSITE" id="PS50531"/>
    </source>
</evidence>
<accession>A0A5K8AJW2</accession>
<dbReference type="AlphaFoldDB" id="A0A5K8AJW2"/>
<dbReference type="SUPFAM" id="SSF53098">
    <property type="entry name" value="Ribonuclease H-like"/>
    <property type="match status" value="1"/>
</dbReference>
<dbReference type="PROSITE" id="PS50994">
    <property type="entry name" value="INTEGRASE"/>
    <property type="match status" value="1"/>
</dbReference>
<dbReference type="RefSeq" id="WP_162459130.1">
    <property type="nucleotide sequence ID" value="NZ_AP021879.1"/>
</dbReference>
<evidence type="ECO:0000313" key="8">
    <source>
        <dbReference type="Proteomes" id="UP000422108"/>
    </source>
</evidence>
<dbReference type="PANTHER" id="PTHR35004:SF6">
    <property type="entry name" value="TRANSPOSASE"/>
    <property type="match status" value="1"/>
</dbReference>
<dbReference type="InterPro" id="IPR009057">
    <property type="entry name" value="Homeodomain-like_sf"/>
</dbReference>
<dbReference type="GO" id="GO:0032196">
    <property type="term" value="P:transposition"/>
    <property type="evidence" value="ECO:0007669"/>
    <property type="project" value="UniProtKB-KW"/>
</dbReference>
<evidence type="ECO:0000256" key="1">
    <source>
        <dbReference type="ARBA" id="ARBA00009277"/>
    </source>
</evidence>
<dbReference type="PROSITE" id="PS50531">
    <property type="entry name" value="HTH_IS21"/>
    <property type="match status" value="1"/>
</dbReference>
<evidence type="ECO:0000313" key="7">
    <source>
        <dbReference type="EMBL" id="BBO92090.1"/>
    </source>
</evidence>
<dbReference type="Pfam" id="PF02796">
    <property type="entry name" value="HTH_7"/>
    <property type="match status" value="1"/>
</dbReference>
<keyword evidence="4" id="KW-0233">DNA recombination</keyword>
<proteinExistence type="inferred from homology"/>
<evidence type="ECO:0000256" key="4">
    <source>
        <dbReference type="ARBA" id="ARBA00023172"/>
    </source>
</evidence>
<evidence type="ECO:0000256" key="3">
    <source>
        <dbReference type="ARBA" id="ARBA00023125"/>
    </source>
</evidence>
<sequence>MITKRVLNPGRIRKIGKGFSFIPHRFLTGGFLAALNQTEILLYLFLVLAADRYGLSFYSYDAICNLLKFTLDQYVQSKDGLIKKDLIALTAPSSKCWSYRTAHRLKINLSNHRLLKRLSAKCSRRYEMKIDSHIIFEIHRLSDLGYKQRKIARQLGISRPTVKKYLENPKRERANLPGRPSKLDAYRDLIHQMLEKDPDISAPVALQHLTAKGFDGKVTIVRDYLRKQRGQKAFGQAFLRIESEPAEQFQIDWGHFGHITYGETRRKLYALAVVESFSRMIYVEFTHSQKQEVLHQCLLHAFSFFGGTAKQIVVDNMLTAVTERKGNLIRFNGHFLEFLRPFKTTPVACHVRAAHEKGKIESAIKYLRYNFFPLRSFVDIVDANLQVRDWLHQVANVRLHQGTGCRPIDRFDQVQLRPLPSLLPDCRETSQVKVYKDFAVRFDANTYTTPPWVIGKSVTVKSDSTTVSVYLNQKRVAVHQRSWERKKRIELPDHRDQVKKLQQKLWHDKNVAAFSSMGQPAVAYLKGLLESKQTIRKTVAKLLALKDQYGSASVLYAISKAASFNAYGVEYIENILYQEMTPQNHHPPVQLKNEALNNIRLNEPCLADYDAYIVKRGQTDG</sequence>
<name>A0A5K8AJW2_9BACT</name>
<evidence type="ECO:0008006" key="9">
    <source>
        <dbReference type="Google" id="ProtNLM"/>
    </source>
</evidence>
<keyword evidence="8" id="KW-1185">Reference proteome</keyword>
<dbReference type="Pfam" id="PF22483">
    <property type="entry name" value="Mu-transpos_C_2"/>
    <property type="match status" value="1"/>
</dbReference>
<dbReference type="InterPro" id="IPR012337">
    <property type="entry name" value="RNaseH-like_sf"/>
</dbReference>
<dbReference type="SUPFAM" id="SSF46689">
    <property type="entry name" value="Homeodomain-like"/>
    <property type="match status" value="1"/>
</dbReference>
<dbReference type="InterPro" id="IPR006120">
    <property type="entry name" value="Resolvase_HTH_dom"/>
</dbReference>
<organism evidence="7 8">
    <name type="scientific">Desulfosarcina ovata subsp. ovata</name>
    <dbReference type="NCBI Taxonomy" id="2752305"/>
    <lineage>
        <taxon>Bacteria</taxon>
        <taxon>Pseudomonadati</taxon>
        <taxon>Thermodesulfobacteriota</taxon>
        <taxon>Desulfobacteria</taxon>
        <taxon>Desulfobacterales</taxon>
        <taxon>Desulfosarcinaceae</taxon>
        <taxon>Desulfosarcina</taxon>
    </lineage>
</organism>
<dbReference type="Gene3D" id="3.30.420.10">
    <property type="entry name" value="Ribonuclease H-like superfamily/Ribonuclease H"/>
    <property type="match status" value="1"/>
</dbReference>
<protein>
    <recommendedName>
        <fullName evidence="9">Integrase catalytic domain-containing protein</fullName>
    </recommendedName>
</protein>
<dbReference type="Gene3D" id="1.10.10.60">
    <property type="entry name" value="Homeodomain-like"/>
    <property type="match status" value="1"/>
</dbReference>
<evidence type="ECO:0000256" key="2">
    <source>
        <dbReference type="ARBA" id="ARBA00022578"/>
    </source>
</evidence>